<feature type="domain" description="OB-fold nucleic acid binding" evidence="7">
    <location>
        <begin position="13"/>
        <end position="118"/>
    </location>
</feature>
<gene>
    <name evidence="8" type="primary">xseA</name>
    <name evidence="8" type="ORF">ENW11_09410</name>
</gene>
<dbReference type="GO" id="GO:0008855">
    <property type="term" value="F:exodeoxyribonuclease VII activity"/>
    <property type="evidence" value="ECO:0007669"/>
    <property type="project" value="UniProtKB-UniRule"/>
</dbReference>
<dbReference type="InterPro" id="IPR020579">
    <property type="entry name" value="Exonuc_VII_lsu_C"/>
</dbReference>
<dbReference type="EC" id="3.1.11.6" evidence="5"/>
<dbReference type="Pfam" id="PF13742">
    <property type="entry name" value="tRNA_anti_2"/>
    <property type="match status" value="1"/>
</dbReference>
<dbReference type="GO" id="GO:0006308">
    <property type="term" value="P:DNA catabolic process"/>
    <property type="evidence" value="ECO:0007669"/>
    <property type="project" value="UniProtKB-UniRule"/>
</dbReference>
<dbReference type="AlphaFoldDB" id="A0A7V4THL0"/>
<keyword evidence="3 5" id="KW-0378">Hydrolase</keyword>
<keyword evidence="4 5" id="KW-0269">Exonuclease</keyword>
<evidence type="ECO:0000256" key="1">
    <source>
        <dbReference type="ARBA" id="ARBA00022490"/>
    </source>
</evidence>
<comment type="similarity">
    <text evidence="5">Belongs to the XseA family.</text>
</comment>
<dbReference type="GO" id="GO:0003676">
    <property type="term" value="F:nucleic acid binding"/>
    <property type="evidence" value="ECO:0007669"/>
    <property type="project" value="InterPro"/>
</dbReference>
<evidence type="ECO:0000259" key="7">
    <source>
        <dbReference type="Pfam" id="PF13742"/>
    </source>
</evidence>
<dbReference type="InterPro" id="IPR025824">
    <property type="entry name" value="OB-fold_nuc-bd_dom"/>
</dbReference>
<evidence type="ECO:0000256" key="4">
    <source>
        <dbReference type="ARBA" id="ARBA00022839"/>
    </source>
</evidence>
<comment type="catalytic activity">
    <reaction evidence="5">
        <text>Exonucleolytic cleavage in either 5'- to 3'- or 3'- to 5'-direction to yield nucleoside 5'-phosphates.</text>
        <dbReference type="EC" id="3.1.11.6"/>
    </reaction>
</comment>
<reference evidence="8" key="1">
    <citation type="journal article" date="2020" name="mSystems">
        <title>Genome- and Community-Level Interaction Insights into Carbon Utilization and Element Cycling Functions of Hydrothermarchaeota in Hydrothermal Sediment.</title>
        <authorList>
            <person name="Zhou Z."/>
            <person name="Liu Y."/>
            <person name="Xu W."/>
            <person name="Pan J."/>
            <person name="Luo Z.H."/>
            <person name="Li M."/>
        </authorList>
    </citation>
    <scope>NUCLEOTIDE SEQUENCE [LARGE SCALE GENOMIC DNA]</scope>
    <source>
        <strain evidence="8">SpSt-82</strain>
    </source>
</reference>
<evidence type="ECO:0000256" key="2">
    <source>
        <dbReference type="ARBA" id="ARBA00022722"/>
    </source>
</evidence>
<dbReference type="PANTHER" id="PTHR30008">
    <property type="entry name" value="EXODEOXYRIBONUCLEASE 7 LARGE SUBUNIT"/>
    <property type="match status" value="1"/>
</dbReference>
<comment type="subcellular location">
    <subcellularLocation>
        <location evidence="5">Cytoplasm</location>
    </subcellularLocation>
</comment>
<dbReference type="CDD" id="cd04489">
    <property type="entry name" value="ExoVII_LU_OBF"/>
    <property type="match status" value="1"/>
</dbReference>
<proteinExistence type="inferred from homology"/>
<sequence length="442" mass="49673">MEGGVCMERGVVFSLSELLETIGETLEVCFAAPLWVVAEIADLRFDQSGHCYLELVEKQNQELRARVRGTIWASFSSVLSSFSAVTGKTLAKGMEILALVRIRFHPVYGLSLDIRDIDPQYSLGAMMRHKKEVLSRLAREGYLERNRSLPFPPVPQRLAVLSSPHAAGFGDFLAHLQENPYGFRFQVELFPVFVQGEETELTFLSALEEVQRRAKDFDVLVILRGGGAQSDLHWFDSYTLGKAVATFPLPVLVGIGHQRDETVLDAVAYHSLKTPTAVADFLIERMRAFDELVFGSYLTLKGAVEHLLQDQKITLTMLSAHLEQRSRNALKDVQETTMQLRWRLKECARRTLEKNGNAFSGIWQKLGGALKATFSAHTASLEHITRAVALLDPYSTLRRGYTLTLRQGKIVKSAKECTPGDVLETRFCDGWIQSEVTTREFF</sequence>
<dbReference type="PANTHER" id="PTHR30008:SF0">
    <property type="entry name" value="EXODEOXYRIBONUCLEASE 7 LARGE SUBUNIT"/>
    <property type="match status" value="1"/>
</dbReference>
<dbReference type="GO" id="GO:0009318">
    <property type="term" value="C:exodeoxyribonuclease VII complex"/>
    <property type="evidence" value="ECO:0007669"/>
    <property type="project" value="UniProtKB-UniRule"/>
</dbReference>
<keyword evidence="2 5" id="KW-0540">Nuclease</keyword>
<evidence type="ECO:0000256" key="3">
    <source>
        <dbReference type="ARBA" id="ARBA00022801"/>
    </source>
</evidence>
<keyword evidence="1" id="KW-0963">Cytoplasm</keyword>
<evidence type="ECO:0000259" key="6">
    <source>
        <dbReference type="Pfam" id="PF02601"/>
    </source>
</evidence>
<dbReference type="InterPro" id="IPR003753">
    <property type="entry name" value="Exonuc_VII_L"/>
</dbReference>
<name>A0A7V4THL0_9BACT</name>
<comment type="caution">
    <text evidence="8">The sequence shown here is derived from an EMBL/GenBank/DDBJ whole genome shotgun (WGS) entry which is preliminary data.</text>
</comment>
<dbReference type="EMBL" id="DTIY01000076">
    <property type="protein sequence ID" value="HGY40005.1"/>
    <property type="molecule type" value="Genomic_DNA"/>
</dbReference>
<dbReference type="NCBIfam" id="TIGR00237">
    <property type="entry name" value="xseA"/>
    <property type="match status" value="1"/>
</dbReference>
<evidence type="ECO:0000313" key="8">
    <source>
        <dbReference type="EMBL" id="HGY40005.1"/>
    </source>
</evidence>
<accession>A0A7V4THL0</accession>
<protein>
    <recommendedName>
        <fullName evidence="5">Exodeoxyribonuclease 7 large subunit</fullName>
        <ecNumber evidence="5">3.1.11.6</ecNumber>
    </recommendedName>
</protein>
<feature type="domain" description="Exonuclease VII large subunit C-terminal" evidence="6">
    <location>
        <begin position="143"/>
        <end position="434"/>
    </location>
</feature>
<evidence type="ECO:0000256" key="5">
    <source>
        <dbReference type="RuleBase" id="RU004355"/>
    </source>
</evidence>
<dbReference type="Pfam" id="PF02601">
    <property type="entry name" value="Exonuc_VII_L"/>
    <property type="match status" value="1"/>
</dbReference>
<dbReference type="GO" id="GO:0005737">
    <property type="term" value="C:cytoplasm"/>
    <property type="evidence" value="ECO:0007669"/>
    <property type="project" value="UniProtKB-SubCell"/>
</dbReference>
<organism evidence="8">
    <name type="scientific">Candidatus Caldatribacterium saccharofermentans</name>
    <dbReference type="NCBI Taxonomy" id="1454753"/>
    <lineage>
        <taxon>Bacteria</taxon>
        <taxon>Pseudomonadati</taxon>
        <taxon>Atribacterota</taxon>
        <taxon>Atribacteria</taxon>
        <taxon>Atribacterales</taxon>
        <taxon>Candidatus Caldatribacteriaceae</taxon>
        <taxon>Candidatus Caldatribacterium</taxon>
    </lineage>
</organism>